<accession>A0AAN8SXZ1</accession>
<evidence type="ECO:0000313" key="2">
    <source>
        <dbReference type="Proteomes" id="UP001371456"/>
    </source>
</evidence>
<comment type="caution">
    <text evidence="1">The sequence shown here is derived from an EMBL/GenBank/DDBJ whole genome shotgun (WGS) entry which is preliminary data.</text>
</comment>
<sequence>MAREIKGLGTISHPIGESYISLFEKLKYLNMINPIPQKEVEKMIQAKMIVVQNDDPPNVTQNQPPAPNDLHFIDMICDDKKACLYLTLVIIDMMKTFQSTI</sequence>
<dbReference type="Proteomes" id="UP001371456">
    <property type="component" value="Unassembled WGS sequence"/>
</dbReference>
<keyword evidence="2" id="KW-1185">Reference proteome</keyword>
<proteinExistence type="predicted"/>
<gene>
    <name evidence="1" type="ORF">RDI58_024302</name>
</gene>
<dbReference type="EMBL" id="JBANQN010000010">
    <property type="protein sequence ID" value="KAK6777584.1"/>
    <property type="molecule type" value="Genomic_DNA"/>
</dbReference>
<organism evidence="1 2">
    <name type="scientific">Solanum bulbocastanum</name>
    <name type="common">Wild potato</name>
    <dbReference type="NCBI Taxonomy" id="147425"/>
    <lineage>
        <taxon>Eukaryota</taxon>
        <taxon>Viridiplantae</taxon>
        <taxon>Streptophyta</taxon>
        <taxon>Embryophyta</taxon>
        <taxon>Tracheophyta</taxon>
        <taxon>Spermatophyta</taxon>
        <taxon>Magnoliopsida</taxon>
        <taxon>eudicotyledons</taxon>
        <taxon>Gunneridae</taxon>
        <taxon>Pentapetalae</taxon>
        <taxon>asterids</taxon>
        <taxon>lamiids</taxon>
        <taxon>Solanales</taxon>
        <taxon>Solanaceae</taxon>
        <taxon>Solanoideae</taxon>
        <taxon>Solaneae</taxon>
        <taxon>Solanum</taxon>
    </lineage>
</organism>
<name>A0AAN8SXZ1_SOLBU</name>
<protein>
    <submittedName>
        <fullName evidence="1">Uncharacterized protein</fullName>
    </submittedName>
</protein>
<dbReference type="AlphaFoldDB" id="A0AAN8SXZ1"/>
<reference evidence="1 2" key="1">
    <citation type="submission" date="2024-02" db="EMBL/GenBank/DDBJ databases">
        <title>de novo genome assembly of Solanum bulbocastanum strain 11H21.</title>
        <authorList>
            <person name="Hosaka A.J."/>
        </authorList>
    </citation>
    <scope>NUCLEOTIDE SEQUENCE [LARGE SCALE GENOMIC DNA]</scope>
    <source>
        <tissue evidence="1">Young leaves</tissue>
    </source>
</reference>
<evidence type="ECO:0000313" key="1">
    <source>
        <dbReference type="EMBL" id="KAK6777584.1"/>
    </source>
</evidence>